<dbReference type="Pfam" id="PF13333">
    <property type="entry name" value="rve_2"/>
    <property type="match status" value="1"/>
</dbReference>
<gene>
    <name evidence="3" type="ORF">EDD60_1551</name>
</gene>
<name>A0A4R3YCH1_9FIRM</name>
<dbReference type="InterPro" id="IPR036397">
    <property type="entry name" value="RNaseH_sf"/>
</dbReference>
<dbReference type="Gene3D" id="3.30.420.10">
    <property type="entry name" value="Ribonuclease H-like superfamily/Ribonuclease H"/>
    <property type="match status" value="1"/>
</dbReference>
<accession>A0A4R3YCH1</accession>
<comment type="caution">
    <text evidence="3">The sequence shown here is derived from an EMBL/GenBank/DDBJ whole genome shotgun (WGS) entry which is preliminary data.</text>
</comment>
<feature type="non-terminal residue" evidence="3">
    <location>
        <position position="1"/>
    </location>
</feature>
<dbReference type="InterPro" id="IPR012337">
    <property type="entry name" value="RNaseH-like_sf"/>
</dbReference>
<dbReference type="PANTHER" id="PTHR46889:SF4">
    <property type="entry name" value="TRANSPOSASE INSO FOR INSERTION SEQUENCE ELEMENT IS911B-RELATED"/>
    <property type="match status" value="1"/>
</dbReference>
<dbReference type="PROSITE" id="PS50994">
    <property type="entry name" value="INTEGRASE"/>
    <property type="match status" value="1"/>
</dbReference>
<dbReference type="InterPro" id="IPR050900">
    <property type="entry name" value="Transposase_IS3/IS150/IS904"/>
</dbReference>
<feature type="domain" description="Integrase catalytic" evidence="2">
    <location>
        <begin position="140"/>
        <end position="305"/>
    </location>
</feature>
<dbReference type="SUPFAM" id="SSF53098">
    <property type="entry name" value="Ribonuclease H-like"/>
    <property type="match status" value="1"/>
</dbReference>
<evidence type="ECO:0000256" key="1">
    <source>
        <dbReference type="ARBA" id="ARBA00002286"/>
    </source>
</evidence>
<dbReference type="Pfam" id="PF00665">
    <property type="entry name" value="rve"/>
    <property type="match status" value="1"/>
</dbReference>
<sequence length="337" mass="40220">KEEVYRTSKYEAEYETIKEISEEEIDKANIPNISLMCRILGVKRANYYKWQHHKKSVIDKENEEIAELIKEYHKKYNGLLGYRMMADRINRDHHKNYSDKRIYKIMRILGIHSIIRPKRRSCTVRKNNNTAKNNLNRDFNASKPNEKWITDVTEFKYGPHNEYKLYLSAFLDLYDRTVVGYEVGDHNNNILVFNTFDKAVKDNPNVHPLFHSDGGFQYTSPAFINMLKGHGMTQSMSRVHCCIDNGPMEGFWGIMKCEMYHYGKHYNTKDELIKAINDWIHYYMYERYQRRFGVKTPYEVRSEAFSLQTPNQYPIPENKRIIKYKREHYTNSTILAT</sequence>
<protein>
    <submittedName>
        <fullName evidence="3">Transposase InsO family protein</fullName>
    </submittedName>
</protein>
<evidence type="ECO:0000259" key="2">
    <source>
        <dbReference type="PROSITE" id="PS50994"/>
    </source>
</evidence>
<evidence type="ECO:0000313" key="3">
    <source>
        <dbReference type="EMBL" id="TCV89690.1"/>
    </source>
</evidence>
<keyword evidence="4" id="KW-1185">Reference proteome</keyword>
<dbReference type="AlphaFoldDB" id="A0A4R3YCH1"/>
<dbReference type="Pfam" id="PF13276">
    <property type="entry name" value="HTH_21"/>
    <property type="match status" value="1"/>
</dbReference>
<dbReference type="NCBIfam" id="NF033516">
    <property type="entry name" value="transpos_IS3"/>
    <property type="match status" value="1"/>
</dbReference>
<organism evidence="3 4">
    <name type="scientific">Longibaculum muris</name>
    <dbReference type="NCBI Taxonomy" id="1796628"/>
    <lineage>
        <taxon>Bacteria</taxon>
        <taxon>Bacillati</taxon>
        <taxon>Bacillota</taxon>
        <taxon>Erysipelotrichia</taxon>
        <taxon>Erysipelotrichales</taxon>
        <taxon>Coprobacillaceae</taxon>
        <taxon>Longibaculum</taxon>
    </lineage>
</organism>
<dbReference type="GeneID" id="98916955"/>
<proteinExistence type="predicted"/>
<dbReference type="InterPro" id="IPR048020">
    <property type="entry name" value="Transpos_IS3"/>
</dbReference>
<dbReference type="Proteomes" id="UP000295515">
    <property type="component" value="Unassembled WGS sequence"/>
</dbReference>
<dbReference type="InterPro" id="IPR001584">
    <property type="entry name" value="Integrase_cat-core"/>
</dbReference>
<comment type="function">
    <text evidence="1">Involved in the transposition of the insertion sequence.</text>
</comment>
<dbReference type="GO" id="GO:0003676">
    <property type="term" value="F:nucleic acid binding"/>
    <property type="evidence" value="ECO:0007669"/>
    <property type="project" value="InterPro"/>
</dbReference>
<dbReference type="PANTHER" id="PTHR46889">
    <property type="entry name" value="TRANSPOSASE INSF FOR INSERTION SEQUENCE IS3B-RELATED"/>
    <property type="match status" value="1"/>
</dbReference>
<dbReference type="InterPro" id="IPR025948">
    <property type="entry name" value="HTH-like_dom"/>
</dbReference>
<dbReference type="GO" id="GO:0015074">
    <property type="term" value="P:DNA integration"/>
    <property type="evidence" value="ECO:0007669"/>
    <property type="project" value="InterPro"/>
</dbReference>
<dbReference type="EMBL" id="SMCQ01000055">
    <property type="protein sequence ID" value="TCV89690.1"/>
    <property type="molecule type" value="Genomic_DNA"/>
</dbReference>
<evidence type="ECO:0000313" key="4">
    <source>
        <dbReference type="Proteomes" id="UP000295515"/>
    </source>
</evidence>
<dbReference type="RefSeq" id="WP_132226562.1">
    <property type="nucleotide sequence ID" value="NZ_JANKBF010000048.1"/>
</dbReference>
<reference evidence="3 4" key="1">
    <citation type="submission" date="2019-03" db="EMBL/GenBank/DDBJ databases">
        <title>Genomic Encyclopedia of Type Strains, Phase IV (KMG-IV): sequencing the most valuable type-strain genomes for metagenomic binning, comparative biology and taxonomic classification.</title>
        <authorList>
            <person name="Goeker M."/>
        </authorList>
    </citation>
    <scope>NUCLEOTIDE SEQUENCE [LARGE SCALE GENOMIC DNA]</scope>
    <source>
        <strain evidence="3 4">DSM 29487</strain>
    </source>
</reference>